<feature type="region of interest" description="Disordered" evidence="2">
    <location>
        <begin position="295"/>
        <end position="336"/>
    </location>
</feature>
<keyword evidence="1" id="KW-0677">Repeat</keyword>
<evidence type="ECO:0000313" key="5">
    <source>
        <dbReference type="EMBL" id="QGU07047.1"/>
    </source>
</evidence>
<dbReference type="InterPro" id="IPR012334">
    <property type="entry name" value="Pectin_lyas_fold"/>
</dbReference>
<evidence type="ECO:0000256" key="1">
    <source>
        <dbReference type="ARBA" id="ARBA00022737"/>
    </source>
</evidence>
<keyword evidence="6" id="KW-1185">Reference proteome</keyword>
<reference evidence="5 6" key="1">
    <citation type="submission" date="2019-11" db="EMBL/GenBank/DDBJ databases">
        <title>Complete genome sequence of Corynebacterium kalinowskii 1959, a novel Corynebacterium species isolated from soil of a small paddock in Vilsendorf, Germany.</title>
        <authorList>
            <person name="Schaffert L."/>
            <person name="Ruwe M."/>
            <person name="Milse J."/>
            <person name="Hanuschka K."/>
            <person name="Ortseifen V."/>
            <person name="Droste J."/>
            <person name="Brandt D."/>
            <person name="Schlueter L."/>
            <person name="Kutter Y."/>
            <person name="Vinke S."/>
            <person name="Viehoefer P."/>
            <person name="Jacob L."/>
            <person name="Luebke N.-C."/>
            <person name="Schulte-Berndt E."/>
            <person name="Hain C."/>
            <person name="Linder M."/>
            <person name="Schmidt P."/>
            <person name="Wollenschlaeger L."/>
            <person name="Luttermann T."/>
            <person name="Thieme E."/>
            <person name="Hassa J."/>
            <person name="Haak M."/>
            <person name="Wittchen M."/>
            <person name="Mentz A."/>
            <person name="Persicke M."/>
            <person name="Busche T."/>
            <person name="Ruckert C."/>
        </authorList>
    </citation>
    <scope>NUCLEOTIDE SEQUENCE [LARGE SCALE GENOMIC DNA]</scope>
    <source>
        <strain evidence="5 6">2039</strain>
    </source>
</reference>
<gene>
    <name evidence="5" type="ORF">COCCU_05505</name>
</gene>
<dbReference type="AlphaFoldDB" id="A0A6B8W529"/>
<dbReference type="Proteomes" id="UP000424462">
    <property type="component" value="Chromosome"/>
</dbReference>
<feature type="signal peptide" evidence="3">
    <location>
        <begin position="1"/>
        <end position="31"/>
    </location>
</feature>
<keyword evidence="3" id="KW-0732">Signal</keyword>
<feature type="domain" description="Right handed beta helix" evidence="4">
    <location>
        <begin position="106"/>
        <end position="207"/>
    </location>
</feature>
<dbReference type="InterPro" id="IPR006626">
    <property type="entry name" value="PbH1"/>
</dbReference>
<dbReference type="EMBL" id="CP046455">
    <property type="protein sequence ID" value="QGU07047.1"/>
    <property type="molecule type" value="Genomic_DNA"/>
</dbReference>
<dbReference type="Pfam" id="PF13229">
    <property type="entry name" value="Beta_helix"/>
    <property type="match status" value="1"/>
</dbReference>
<dbReference type="InterPro" id="IPR039448">
    <property type="entry name" value="Beta_helix"/>
</dbReference>
<dbReference type="SMART" id="SM00710">
    <property type="entry name" value="PbH1"/>
    <property type="match status" value="5"/>
</dbReference>
<dbReference type="InterPro" id="IPR011050">
    <property type="entry name" value="Pectin_lyase_fold/virulence"/>
</dbReference>
<dbReference type="RefSeq" id="WP_156230584.1">
    <property type="nucleotide sequence ID" value="NZ_CP046455.1"/>
</dbReference>
<dbReference type="InterPro" id="IPR051550">
    <property type="entry name" value="SCF-Subunits/Alg-Epimerases"/>
</dbReference>
<dbReference type="Gene3D" id="2.160.20.10">
    <property type="entry name" value="Single-stranded right-handed beta-helix, Pectin lyase-like"/>
    <property type="match status" value="2"/>
</dbReference>
<evidence type="ECO:0000256" key="2">
    <source>
        <dbReference type="SAM" id="MobiDB-lite"/>
    </source>
</evidence>
<evidence type="ECO:0000313" key="6">
    <source>
        <dbReference type="Proteomes" id="UP000424462"/>
    </source>
</evidence>
<dbReference type="PANTHER" id="PTHR22990">
    <property type="entry name" value="F-BOX ONLY PROTEIN"/>
    <property type="match status" value="1"/>
</dbReference>
<evidence type="ECO:0000259" key="4">
    <source>
        <dbReference type="Pfam" id="PF13229"/>
    </source>
</evidence>
<accession>A0A6B8W529</accession>
<organism evidence="5 6">
    <name type="scientific">Corynebacterium occultum</name>
    <dbReference type="NCBI Taxonomy" id="2675219"/>
    <lineage>
        <taxon>Bacteria</taxon>
        <taxon>Bacillati</taxon>
        <taxon>Actinomycetota</taxon>
        <taxon>Actinomycetes</taxon>
        <taxon>Mycobacteriales</taxon>
        <taxon>Corynebacteriaceae</taxon>
        <taxon>Corynebacterium</taxon>
    </lineage>
</organism>
<dbReference type="KEGG" id="cok:COCCU_05505"/>
<dbReference type="PANTHER" id="PTHR22990:SF15">
    <property type="entry name" value="F-BOX ONLY PROTEIN 10"/>
    <property type="match status" value="1"/>
</dbReference>
<sequence precursor="true">MSLFTALPRRSALLLSAAALAFTTGMPLASAQTTLSVNCDAGDSLATAVNAATPNTTINLSGTCEEAIHIPRTTNGLTINGGGEATVVEPAHDAPPTGPGSFTFFIEGQGVNLTGLNISGGAHAVHLSGPAFATITDNTITDSGGAIHLDKDSTGQIAGNAISGNHGYGINLQENSYARIGFTAPTRGLNGNTITDNEGPGIVVKQWSTGWISGNTISGNQGHGVWIDRNSLGEVYDNTIENNTLDGINISQGSGLSLNPEGKEAPSSVAGNRTVAGSHNGGWGIRCSVGGFVSGEPDTLNGEQGPAEITQGCEDNRSGQTPTKPQELSSRIQLSS</sequence>
<name>A0A6B8W529_9CORY</name>
<feature type="compositionally biased region" description="Polar residues" evidence="2">
    <location>
        <begin position="318"/>
        <end position="336"/>
    </location>
</feature>
<feature type="chain" id="PRO_5025606136" description="Right handed beta helix domain-containing protein" evidence="3">
    <location>
        <begin position="32"/>
        <end position="336"/>
    </location>
</feature>
<dbReference type="SUPFAM" id="SSF51126">
    <property type="entry name" value="Pectin lyase-like"/>
    <property type="match status" value="1"/>
</dbReference>
<evidence type="ECO:0000256" key="3">
    <source>
        <dbReference type="SAM" id="SignalP"/>
    </source>
</evidence>
<protein>
    <recommendedName>
        <fullName evidence="4">Right handed beta helix domain-containing protein</fullName>
    </recommendedName>
</protein>
<proteinExistence type="predicted"/>